<evidence type="ECO:0000259" key="5">
    <source>
        <dbReference type="PROSITE" id="PS51071"/>
    </source>
</evidence>
<accession>A1WJM6</accession>
<evidence type="ECO:0000256" key="3">
    <source>
        <dbReference type="ARBA" id="ARBA00023152"/>
    </source>
</evidence>
<evidence type="ECO:0000313" key="8">
    <source>
        <dbReference type="Proteomes" id="UP000000374"/>
    </source>
</evidence>
<dbReference type="EMBL" id="CP000542">
    <property type="protein sequence ID" value="ABM57833.1"/>
    <property type="molecule type" value="Genomic_DNA"/>
</dbReference>
<dbReference type="HOGENOM" id="CLU_055769_0_0_4"/>
<dbReference type="InterPro" id="IPR000281">
    <property type="entry name" value="HTH_RpiR"/>
</dbReference>
<dbReference type="PANTHER" id="PTHR30514:SF1">
    <property type="entry name" value="HTH-TYPE TRANSCRIPTIONAL REGULATOR HEXR-RELATED"/>
    <property type="match status" value="1"/>
</dbReference>
<evidence type="ECO:0000256" key="4">
    <source>
        <dbReference type="ARBA" id="ARBA00023163"/>
    </source>
</evidence>
<dbReference type="Pfam" id="PF01418">
    <property type="entry name" value="HTH_6"/>
    <property type="match status" value="1"/>
</dbReference>
<dbReference type="CDD" id="cd05013">
    <property type="entry name" value="SIS_RpiR"/>
    <property type="match status" value="1"/>
</dbReference>
<dbReference type="Gene3D" id="1.10.10.10">
    <property type="entry name" value="Winged helix-like DNA-binding domain superfamily/Winged helix DNA-binding domain"/>
    <property type="match status" value="1"/>
</dbReference>
<dbReference type="InterPro" id="IPR036388">
    <property type="entry name" value="WH-like_DNA-bd_sf"/>
</dbReference>
<sequence length="285" mass="30759">MAEENILALIERIRPTLKRGSLNVAQAVLHDPAAIAQASLADLSARAGVSEPTVLRFCNTVGCDGFTQLKLRLVQSLALGAPLAHSELREKDSPQTVATKIFDHTITSLDWTRKKLDQDAIAKAVALLLKARRIEFFGFGASGIVALDAQQKFPLFGVPCIAHQDSHQQLIAASMLNPEDAVVAISNTGSTRSLIEVVRTVKERGASVVVITGSRSPITRYADISIIAETLENTNIYTPTISRLAALVVMDILAISVAIQRGAGHLRDVQDMKRHLAEVRMTGVI</sequence>
<evidence type="ECO:0000313" key="7">
    <source>
        <dbReference type="EMBL" id="ABM57833.1"/>
    </source>
</evidence>
<dbReference type="InterPro" id="IPR046348">
    <property type="entry name" value="SIS_dom_sf"/>
</dbReference>
<dbReference type="InterPro" id="IPR035472">
    <property type="entry name" value="RpiR-like_SIS"/>
</dbReference>
<gene>
    <name evidence="7" type="ordered locus">Veis_2083</name>
</gene>
<evidence type="ECO:0000259" key="6">
    <source>
        <dbReference type="PROSITE" id="PS51464"/>
    </source>
</evidence>
<keyword evidence="2" id="KW-0238">DNA-binding</keyword>
<keyword evidence="3" id="KW-0324">Glycolysis</keyword>
<dbReference type="OrthoDB" id="257751at2"/>
<dbReference type="SUPFAM" id="SSF46689">
    <property type="entry name" value="Homeodomain-like"/>
    <property type="match status" value="1"/>
</dbReference>
<organism evidence="7 8">
    <name type="scientific">Verminephrobacter eiseniae (strain EF01-2)</name>
    <dbReference type="NCBI Taxonomy" id="391735"/>
    <lineage>
        <taxon>Bacteria</taxon>
        <taxon>Pseudomonadati</taxon>
        <taxon>Pseudomonadota</taxon>
        <taxon>Betaproteobacteria</taxon>
        <taxon>Burkholderiales</taxon>
        <taxon>Comamonadaceae</taxon>
        <taxon>Verminephrobacter</taxon>
    </lineage>
</organism>
<dbReference type="Pfam" id="PF01380">
    <property type="entry name" value="SIS"/>
    <property type="match status" value="1"/>
</dbReference>
<dbReference type="GO" id="GO:0003700">
    <property type="term" value="F:DNA-binding transcription factor activity"/>
    <property type="evidence" value="ECO:0007669"/>
    <property type="project" value="InterPro"/>
</dbReference>
<dbReference type="KEGG" id="vei:Veis_2083"/>
<dbReference type="RefSeq" id="WP_011809839.1">
    <property type="nucleotide sequence ID" value="NC_008786.1"/>
</dbReference>
<protein>
    <submittedName>
        <fullName evidence="7">Transcriptional regulator, RpiR family</fullName>
    </submittedName>
</protein>
<dbReference type="GO" id="GO:0006096">
    <property type="term" value="P:glycolytic process"/>
    <property type="evidence" value="ECO:0007669"/>
    <property type="project" value="UniProtKB-KW"/>
</dbReference>
<dbReference type="AlphaFoldDB" id="A1WJM6"/>
<evidence type="ECO:0000256" key="1">
    <source>
        <dbReference type="ARBA" id="ARBA00023015"/>
    </source>
</evidence>
<keyword evidence="4" id="KW-0804">Transcription</keyword>
<dbReference type="GeneID" id="76460659"/>
<dbReference type="GO" id="GO:0097367">
    <property type="term" value="F:carbohydrate derivative binding"/>
    <property type="evidence" value="ECO:0007669"/>
    <property type="project" value="InterPro"/>
</dbReference>
<proteinExistence type="predicted"/>
<dbReference type="InterPro" id="IPR047640">
    <property type="entry name" value="RpiR-like"/>
</dbReference>
<keyword evidence="1" id="KW-0805">Transcription regulation</keyword>
<dbReference type="PROSITE" id="PS51464">
    <property type="entry name" value="SIS"/>
    <property type="match status" value="1"/>
</dbReference>
<dbReference type="STRING" id="391735.Veis_2083"/>
<reference evidence="8" key="1">
    <citation type="submission" date="2006-12" db="EMBL/GenBank/DDBJ databases">
        <title>Complete sequence of chromosome 1 of Verminephrobacter eiseniae EF01-2.</title>
        <authorList>
            <person name="Copeland A."/>
            <person name="Lucas S."/>
            <person name="Lapidus A."/>
            <person name="Barry K."/>
            <person name="Detter J.C."/>
            <person name="Glavina del Rio T."/>
            <person name="Dalin E."/>
            <person name="Tice H."/>
            <person name="Pitluck S."/>
            <person name="Chertkov O."/>
            <person name="Brettin T."/>
            <person name="Bruce D."/>
            <person name="Han C."/>
            <person name="Tapia R."/>
            <person name="Gilna P."/>
            <person name="Schmutz J."/>
            <person name="Larimer F."/>
            <person name="Land M."/>
            <person name="Hauser L."/>
            <person name="Kyrpides N."/>
            <person name="Kim E."/>
            <person name="Stahl D."/>
            <person name="Richardson P."/>
        </authorList>
    </citation>
    <scope>NUCLEOTIDE SEQUENCE [LARGE SCALE GENOMIC DNA]</scope>
    <source>
        <strain evidence="8">EF01-2</strain>
    </source>
</reference>
<dbReference type="PANTHER" id="PTHR30514">
    <property type="entry name" value="GLUCOKINASE"/>
    <property type="match status" value="1"/>
</dbReference>
<dbReference type="Gene3D" id="3.40.50.10490">
    <property type="entry name" value="Glucose-6-phosphate isomerase like protein, domain 1"/>
    <property type="match status" value="1"/>
</dbReference>
<keyword evidence="8" id="KW-1185">Reference proteome</keyword>
<dbReference type="eggNOG" id="COG1737">
    <property type="taxonomic scope" value="Bacteria"/>
</dbReference>
<evidence type="ECO:0000256" key="2">
    <source>
        <dbReference type="ARBA" id="ARBA00023125"/>
    </source>
</evidence>
<feature type="domain" description="HTH rpiR-type" evidence="5">
    <location>
        <begin position="4"/>
        <end position="80"/>
    </location>
</feature>
<feature type="domain" description="SIS" evidence="6">
    <location>
        <begin position="124"/>
        <end position="263"/>
    </location>
</feature>
<dbReference type="InterPro" id="IPR009057">
    <property type="entry name" value="Homeodomain-like_sf"/>
</dbReference>
<dbReference type="GO" id="GO:0003677">
    <property type="term" value="F:DNA binding"/>
    <property type="evidence" value="ECO:0007669"/>
    <property type="project" value="UniProtKB-KW"/>
</dbReference>
<dbReference type="Proteomes" id="UP000000374">
    <property type="component" value="Chromosome"/>
</dbReference>
<dbReference type="InterPro" id="IPR001347">
    <property type="entry name" value="SIS_dom"/>
</dbReference>
<dbReference type="SUPFAM" id="SSF53697">
    <property type="entry name" value="SIS domain"/>
    <property type="match status" value="1"/>
</dbReference>
<name>A1WJM6_VEREI</name>
<dbReference type="PROSITE" id="PS51071">
    <property type="entry name" value="HTH_RPIR"/>
    <property type="match status" value="1"/>
</dbReference>